<dbReference type="PROSITE" id="PS51819">
    <property type="entry name" value="VOC"/>
    <property type="match status" value="1"/>
</dbReference>
<feature type="domain" description="VOC" evidence="3">
    <location>
        <begin position="414"/>
        <end position="564"/>
    </location>
</feature>
<feature type="binding site" evidence="2">
    <location>
        <position position="235"/>
    </location>
    <ligand>
        <name>a divalent metal cation</name>
        <dbReference type="ChEBI" id="CHEBI:60240"/>
        <note>catalytic</note>
    </ligand>
</feature>
<dbReference type="AlphaFoldDB" id="A0A1X6X0Z8"/>
<dbReference type="InterPro" id="IPR029068">
    <property type="entry name" value="Glyas_Bleomycin-R_OHBP_Dase"/>
</dbReference>
<keyword evidence="1" id="KW-0119">Carbohydrate metabolism</keyword>
<keyword evidence="4" id="KW-0560">Oxidoreductase</keyword>
<dbReference type="Pfam" id="PF00903">
    <property type="entry name" value="Glyoxalase"/>
    <property type="match status" value="1"/>
</dbReference>
<keyword evidence="4" id="KW-0670">Pyruvate</keyword>
<feature type="binding site" evidence="2">
    <location>
        <position position="417"/>
    </location>
    <ligand>
        <name>Mg(2+)</name>
        <dbReference type="ChEBI" id="CHEBI:18420"/>
    </ligand>
</feature>
<dbReference type="EC" id="4.2.1.118" evidence="2"/>
<dbReference type="InterPro" id="IPR037523">
    <property type="entry name" value="VOC_core"/>
</dbReference>
<comment type="catalytic activity">
    <reaction evidence="2">
        <text>3-dehydroshikimate = 3,4-dihydroxybenzoate + H2O</text>
        <dbReference type="Rhea" id="RHEA:24848"/>
        <dbReference type="ChEBI" id="CHEBI:15377"/>
        <dbReference type="ChEBI" id="CHEBI:16630"/>
        <dbReference type="ChEBI" id="CHEBI:36241"/>
        <dbReference type="EC" id="4.2.1.118"/>
    </reaction>
</comment>
<sequence length="602" mass="66488">MATVCLSGGLVEKLHACASAGFDGVEIMDADLVAAYESPEEIRTLCERLGLSIDMYQPFRDVEGVDEDTFADNLRRAEAKFDVMERLGTDLILLCSNAGTATIDDDDLAADQLGRLADLAAQRGIRIAYEALAWGRFVDDYRHAWRIVQRADRPNLGVCLDSFHILSRGHDPAAIEEIPGEKIFFLQLADAPALDMDVLQWSRHHRLFPGEGDFDLTGFLGHVLRAGYAGPLSLEVFNDTFRQTAVFRTAAHARRSLTWLADRTALAERRDAGRLLDAQHAHGVDFVEISGDDLHDLDQLLDQLGFAFRGRHRSKPVRLWTAGGARIILNEQLRLESPRLTGFGLTVDDAAQASRRAGSLGADPVYRRTYRDEVELRAVASPDGTEVYWNDDDPETGWVSEFEGGTAVAAFTGDIDHINLSWAWQDFDEAVLFMRSVVALDAEPVAEVPGPRGLVRSQVMRSPDRVVRLPMNLAPPTAPVPHRHIAVRVEDAVAVARAAHAKGLGFLPVPHNYYDDLQARFALDADLFETLQSLDLLYDRDAGGEFIHFYTPTHGGVFLEIVERRGGYDGYGAPNAPVRLSAQRQVSTWTDAHGSGTPAERT</sequence>
<keyword evidence="5" id="KW-1185">Reference proteome</keyword>
<dbReference type="PANTHER" id="PTHR12110:SF21">
    <property type="entry name" value="XYLOSE ISOMERASE-LIKE TIM BARREL DOMAIN-CONTAINING PROTEIN"/>
    <property type="match status" value="1"/>
</dbReference>
<dbReference type="InterPro" id="IPR004360">
    <property type="entry name" value="Glyas_Fos-R_dOase_dom"/>
</dbReference>
<dbReference type="HAMAP" id="MF_02238">
    <property type="entry name" value="DSD"/>
    <property type="match status" value="1"/>
</dbReference>
<keyword evidence="4" id="KW-0223">Dioxygenase</keyword>
<evidence type="ECO:0000313" key="5">
    <source>
        <dbReference type="Proteomes" id="UP000196581"/>
    </source>
</evidence>
<dbReference type="UniPathway" id="UPA00088"/>
<comment type="pathway">
    <text evidence="2">Aromatic compound metabolism; 3,4-dihydroxybenzoate biosynthesis.</text>
</comment>
<reference evidence="5" key="1">
    <citation type="submission" date="2017-02" db="EMBL/GenBank/DDBJ databases">
        <authorList>
            <person name="Dridi B."/>
        </authorList>
    </citation>
    <scope>NUCLEOTIDE SEQUENCE [LARGE SCALE GENOMIC DNA]</scope>
    <source>
        <strain evidence="5">B Co 03.10</strain>
    </source>
</reference>
<dbReference type="EMBL" id="FWFF01000001">
    <property type="protein sequence ID" value="SLM91260.1"/>
    <property type="molecule type" value="Genomic_DNA"/>
</dbReference>
<feature type="binding site" evidence="2">
    <location>
        <position position="560"/>
    </location>
    <ligand>
        <name>Mg(2+)</name>
        <dbReference type="ChEBI" id="CHEBI:18420"/>
    </ligand>
</feature>
<comment type="cofactor">
    <cofactor evidence="2">
        <name>a divalent metal cation</name>
        <dbReference type="ChEBI" id="CHEBI:60240"/>
    </cofactor>
</comment>
<dbReference type="InterPro" id="IPR043700">
    <property type="entry name" value="DSD"/>
</dbReference>
<feature type="binding site" evidence="2">
    <location>
        <position position="161"/>
    </location>
    <ligand>
        <name>a divalent metal cation</name>
        <dbReference type="ChEBI" id="CHEBI:60240"/>
        <note>catalytic</note>
    </ligand>
</feature>
<comment type="function">
    <text evidence="2">Catalyzes the conversion of 3-dehydroshikimate to protocatechuate (3,4-dihydroxybenzoate), a common intermediate of quinate and shikimate degradation pathways.</text>
</comment>
<dbReference type="Pfam" id="PF14696">
    <property type="entry name" value="Glyoxalase_5"/>
    <property type="match status" value="1"/>
</dbReference>
<feature type="binding site" evidence="2">
    <location>
        <position position="130"/>
    </location>
    <ligand>
        <name>a divalent metal cation</name>
        <dbReference type="ChEBI" id="CHEBI:60240"/>
        <note>catalytic</note>
    </ligand>
</feature>
<organism evidence="4 5">
    <name type="scientific">Brevibacterium yomogidense</name>
    <dbReference type="NCBI Taxonomy" id="946573"/>
    <lineage>
        <taxon>Bacteria</taxon>
        <taxon>Bacillati</taxon>
        <taxon>Actinomycetota</taxon>
        <taxon>Actinomycetes</taxon>
        <taxon>Micrococcales</taxon>
        <taxon>Brevibacteriaceae</taxon>
        <taxon>Brevibacterium</taxon>
    </lineage>
</organism>
<dbReference type="PANTHER" id="PTHR12110">
    <property type="entry name" value="HYDROXYPYRUVATE ISOMERASE"/>
    <property type="match status" value="1"/>
</dbReference>
<evidence type="ECO:0000313" key="4">
    <source>
        <dbReference type="EMBL" id="SLM91260.1"/>
    </source>
</evidence>
<keyword evidence="2" id="KW-0456">Lyase</keyword>
<accession>A0A1X6X0Z8</accession>
<proteinExistence type="inferred from homology"/>
<dbReference type="Gene3D" id="3.10.180.10">
    <property type="entry name" value="2,3-Dihydroxybiphenyl 1,2-Dioxygenase, domain 1"/>
    <property type="match status" value="2"/>
</dbReference>
<dbReference type="Gene3D" id="3.20.20.150">
    <property type="entry name" value="Divalent-metal-dependent TIM barrel enzymes"/>
    <property type="match status" value="1"/>
</dbReference>
<evidence type="ECO:0000259" key="3">
    <source>
        <dbReference type="PROSITE" id="PS51819"/>
    </source>
</evidence>
<feature type="binding site" evidence="2">
    <location>
        <position position="484"/>
    </location>
    <ligand>
        <name>Mg(2+)</name>
        <dbReference type="ChEBI" id="CHEBI:18420"/>
    </ligand>
</feature>
<evidence type="ECO:0000256" key="1">
    <source>
        <dbReference type="ARBA" id="ARBA00023277"/>
    </source>
</evidence>
<dbReference type="Pfam" id="PF01261">
    <property type="entry name" value="AP_endonuc_2"/>
    <property type="match status" value="1"/>
</dbReference>
<dbReference type="GO" id="GO:0046279">
    <property type="term" value="P:3,4-dihydroxybenzoate biosynthetic process"/>
    <property type="evidence" value="ECO:0007669"/>
    <property type="project" value="UniProtKB-UniRule"/>
</dbReference>
<dbReference type="InterPro" id="IPR036237">
    <property type="entry name" value="Xyl_isomerase-like_sf"/>
</dbReference>
<dbReference type="SUPFAM" id="SSF54593">
    <property type="entry name" value="Glyoxalase/Bleomycin resistance protein/Dihydroxybiphenyl dioxygenase"/>
    <property type="match status" value="1"/>
</dbReference>
<dbReference type="InterPro" id="IPR013022">
    <property type="entry name" value="Xyl_isomerase-like_TIM-brl"/>
</dbReference>
<protein>
    <recommendedName>
        <fullName evidence="2">3-dehydroshikimate dehydratase</fullName>
        <shortName evidence="2">DSD</shortName>
        <ecNumber evidence="2">4.2.1.118</ecNumber>
    </recommendedName>
</protein>
<evidence type="ECO:0000256" key="2">
    <source>
        <dbReference type="HAMAP-Rule" id="MF_02238"/>
    </source>
</evidence>
<name>A0A1X6X0Z8_9MICO</name>
<dbReference type="GO" id="GO:0046872">
    <property type="term" value="F:metal ion binding"/>
    <property type="evidence" value="ECO:0007669"/>
    <property type="project" value="UniProtKB-UniRule"/>
</dbReference>
<feature type="binding site" evidence="2">
    <location>
        <position position="187"/>
    </location>
    <ligand>
        <name>a divalent metal cation</name>
        <dbReference type="ChEBI" id="CHEBI:60240"/>
        <note>catalytic</note>
    </ligand>
</feature>
<comment type="similarity">
    <text evidence="2">Belongs to the bacterial two-domain DSD family.</text>
</comment>
<dbReference type="SUPFAM" id="SSF51658">
    <property type="entry name" value="Xylose isomerase-like"/>
    <property type="match status" value="1"/>
</dbReference>
<gene>
    <name evidence="4" type="ORF">FM105_02530</name>
</gene>
<dbReference type="Proteomes" id="UP000196581">
    <property type="component" value="Unassembled WGS sequence"/>
</dbReference>
<dbReference type="GO" id="GO:0051213">
    <property type="term" value="F:dioxygenase activity"/>
    <property type="evidence" value="ECO:0007669"/>
    <property type="project" value="UniProtKB-KW"/>
</dbReference>
<dbReference type="InterPro" id="IPR050312">
    <property type="entry name" value="IolE/XylAMocC-like"/>
</dbReference>
<dbReference type="GO" id="GO:0046565">
    <property type="term" value="F:3-dehydroshikimate dehydratase activity"/>
    <property type="evidence" value="ECO:0007669"/>
    <property type="project" value="UniProtKB-UniRule"/>
</dbReference>
<keyword evidence="2" id="KW-0479">Metal-binding</keyword>